<dbReference type="AlphaFoldDB" id="A0A2K0AX86"/>
<protein>
    <submittedName>
        <fullName evidence="1">Uncharacterized protein</fullName>
    </submittedName>
</protein>
<reference evidence="1 2" key="1">
    <citation type="submission" date="2017-12" db="EMBL/GenBank/DDBJ databases">
        <title>FDA dAtabase for Regulatory Grade micrObial Sequences (FDA-ARGOS): Supporting development and validation of Infectious Disease Dx tests.</title>
        <authorList>
            <person name="Hoffmann M."/>
            <person name="Allard M."/>
            <person name="Evans P."/>
            <person name="Brown E."/>
            <person name="Tallon L."/>
            <person name="Sadzewicz L."/>
            <person name="Sengamalay N."/>
            <person name="Ott S."/>
            <person name="Godinez A."/>
            <person name="Nagaraj S."/>
            <person name="Vavikolanu K."/>
            <person name="Aluvathingal J."/>
            <person name="Nadendla S."/>
            <person name="Sichtig H."/>
        </authorList>
    </citation>
    <scope>NUCLEOTIDE SEQUENCE [LARGE SCALE GENOMIC DNA]</scope>
    <source>
        <strain evidence="1 2">FDAARGOS_148</strain>
    </source>
</reference>
<evidence type="ECO:0000313" key="2">
    <source>
        <dbReference type="Proteomes" id="UP000053523"/>
    </source>
</evidence>
<dbReference type="EMBL" id="LORN02000007">
    <property type="protein sequence ID" value="PNN29656.1"/>
    <property type="molecule type" value="Genomic_DNA"/>
</dbReference>
<gene>
    <name evidence="1" type="ORF">AL503_002415</name>
</gene>
<dbReference type="Proteomes" id="UP000053523">
    <property type="component" value="Unassembled WGS sequence"/>
</dbReference>
<sequence>MSESDKVSMLELYGRKMGDVQYDALDRDDVIEIIDATIKRPMMKNICLIAEPGMGKHMQ</sequence>
<comment type="caution">
    <text evidence="1">The sequence shown here is derived from an EMBL/GenBank/DDBJ whole genome shotgun (WGS) entry which is preliminary data.</text>
</comment>
<organism evidence="1 2">
    <name type="scientific">Staphylococcus haemolyticus</name>
    <dbReference type="NCBI Taxonomy" id="1283"/>
    <lineage>
        <taxon>Bacteria</taxon>
        <taxon>Bacillati</taxon>
        <taxon>Bacillota</taxon>
        <taxon>Bacilli</taxon>
        <taxon>Bacillales</taxon>
        <taxon>Staphylococcaceae</taxon>
        <taxon>Staphylococcus</taxon>
    </lineage>
</organism>
<accession>A0A2K0AX86</accession>
<name>A0A2K0AX86_STAHA</name>
<proteinExistence type="predicted"/>
<evidence type="ECO:0000313" key="1">
    <source>
        <dbReference type="EMBL" id="PNN29656.1"/>
    </source>
</evidence>